<gene>
    <name evidence="2" type="ORF">BIW11_11440</name>
</gene>
<dbReference type="EMBL" id="MNPL01016456">
    <property type="protein sequence ID" value="OQR70726.1"/>
    <property type="molecule type" value="Genomic_DNA"/>
</dbReference>
<accession>A0A1V9XBC4</accession>
<evidence type="ECO:0000313" key="3">
    <source>
        <dbReference type="Proteomes" id="UP000192247"/>
    </source>
</evidence>
<dbReference type="AlphaFoldDB" id="A0A1V9XBC4"/>
<reference evidence="2 3" key="1">
    <citation type="journal article" date="2017" name="Gigascience">
        <title>Draft genome of the honey bee ectoparasitic mite, Tropilaelaps mercedesae, is shaped by the parasitic life history.</title>
        <authorList>
            <person name="Dong X."/>
            <person name="Armstrong S.D."/>
            <person name="Xia D."/>
            <person name="Makepeace B.L."/>
            <person name="Darby A.C."/>
            <person name="Kadowaki T."/>
        </authorList>
    </citation>
    <scope>NUCLEOTIDE SEQUENCE [LARGE SCALE GENOMIC DNA]</scope>
    <source>
        <strain evidence="2">Wuxi-XJTLU</strain>
    </source>
</reference>
<organism evidence="2 3">
    <name type="scientific">Tropilaelaps mercedesae</name>
    <dbReference type="NCBI Taxonomy" id="418985"/>
    <lineage>
        <taxon>Eukaryota</taxon>
        <taxon>Metazoa</taxon>
        <taxon>Ecdysozoa</taxon>
        <taxon>Arthropoda</taxon>
        <taxon>Chelicerata</taxon>
        <taxon>Arachnida</taxon>
        <taxon>Acari</taxon>
        <taxon>Parasitiformes</taxon>
        <taxon>Mesostigmata</taxon>
        <taxon>Gamasina</taxon>
        <taxon>Dermanyssoidea</taxon>
        <taxon>Laelapidae</taxon>
        <taxon>Tropilaelaps</taxon>
    </lineage>
</organism>
<evidence type="ECO:0000256" key="1">
    <source>
        <dbReference type="SAM" id="MobiDB-lite"/>
    </source>
</evidence>
<name>A0A1V9XBC4_9ACAR</name>
<evidence type="ECO:0000313" key="2">
    <source>
        <dbReference type="EMBL" id="OQR70726.1"/>
    </source>
</evidence>
<protein>
    <submittedName>
        <fullName evidence="2">Uncharacterized protein</fullName>
    </submittedName>
</protein>
<feature type="compositionally biased region" description="Pro residues" evidence="1">
    <location>
        <begin position="133"/>
        <end position="146"/>
    </location>
</feature>
<keyword evidence="3" id="KW-1185">Reference proteome</keyword>
<dbReference type="Proteomes" id="UP000192247">
    <property type="component" value="Unassembled WGS sequence"/>
</dbReference>
<feature type="region of interest" description="Disordered" evidence="1">
    <location>
        <begin position="83"/>
        <end position="103"/>
    </location>
</feature>
<dbReference type="InParanoid" id="A0A1V9XBC4"/>
<feature type="compositionally biased region" description="Polar residues" evidence="1">
    <location>
        <begin position="32"/>
        <end position="41"/>
    </location>
</feature>
<sequence>MMSLIDFPELAGTDATDPESAGGRARDLETGASETEAGNTVTAAKAADVITTAMIAGTGTERLTAPATAGNAEGLGKVAFPTHRSRREGTSSLTGRESWASYPIPRSPLPLRLHRHLTLNSQPVVSRRARPPLAWPPPGRWPYPRR</sequence>
<feature type="region of interest" description="Disordered" evidence="1">
    <location>
        <begin position="1"/>
        <end position="41"/>
    </location>
</feature>
<comment type="caution">
    <text evidence="2">The sequence shown here is derived from an EMBL/GenBank/DDBJ whole genome shotgun (WGS) entry which is preliminary data.</text>
</comment>
<feature type="region of interest" description="Disordered" evidence="1">
    <location>
        <begin position="124"/>
        <end position="146"/>
    </location>
</feature>
<proteinExistence type="predicted"/>